<evidence type="ECO:0000259" key="6">
    <source>
        <dbReference type="PROSITE" id="PS51077"/>
    </source>
</evidence>
<dbReference type="Gene3D" id="3.30.450.40">
    <property type="match status" value="1"/>
</dbReference>
<dbReference type="STRING" id="1921421.M493_10130"/>
<evidence type="ECO:0000313" key="9">
    <source>
        <dbReference type="Proteomes" id="UP000015500"/>
    </source>
</evidence>
<evidence type="ECO:0000256" key="1">
    <source>
        <dbReference type="ARBA" id="ARBA00023015"/>
    </source>
</evidence>
<reference evidence="8 9" key="1">
    <citation type="journal article" date="2014" name="Genome Announc.">
        <title>Complete Genome Sequence of the Thermophilic Polychlorinated Biphenyl Degrader Geobacillus sp. Strain JF8 (NBRC 109937).</title>
        <authorList>
            <person name="Shintani M."/>
            <person name="Ohtsubo Y."/>
            <person name="Fukuda K."/>
            <person name="Hosoyama A."/>
            <person name="Ohji S."/>
            <person name="Yamazoe A."/>
            <person name="Fujita N."/>
            <person name="Nagata Y."/>
            <person name="Tsuda M."/>
            <person name="Hatta T."/>
            <person name="Kimbara K."/>
        </authorList>
    </citation>
    <scope>NUCLEOTIDE SEQUENCE [LARGE SCALE GENOMIC DNA]</scope>
    <source>
        <strain evidence="8 9">JF8</strain>
    </source>
</reference>
<dbReference type="PROSITE" id="PS51078">
    <property type="entry name" value="ICLR_ED"/>
    <property type="match status" value="1"/>
</dbReference>
<dbReference type="SUPFAM" id="SSF46785">
    <property type="entry name" value="Winged helix' DNA-binding domain"/>
    <property type="match status" value="1"/>
</dbReference>
<accession>S5Z5W5</accession>
<dbReference type="InterPro" id="IPR005471">
    <property type="entry name" value="Tscrpt_reg_IclR_N"/>
</dbReference>
<feature type="domain" description="HTH iclR-type" evidence="6">
    <location>
        <begin position="4"/>
        <end position="66"/>
    </location>
</feature>
<dbReference type="EMBL" id="CP006254">
    <property type="protein sequence ID" value="AGT32287.1"/>
    <property type="molecule type" value="Genomic_DNA"/>
</dbReference>
<dbReference type="GO" id="GO:0045892">
    <property type="term" value="P:negative regulation of DNA-templated transcription"/>
    <property type="evidence" value="ECO:0007669"/>
    <property type="project" value="TreeGrafter"/>
</dbReference>
<sequence>MPLIQAVDRALRILDLFDEYETELKITDISERMQLHKSTVHSLLKTLQHHHYIEQNPENGKYRLGMKLFERGNLVIRHLDIRSISKKHLIDLSIKTGSTVHLVILDGKEGIYIDKVEGTSGTVLYSRIGRRVPIHSSAVGKVLVAFKNNQELKELLRGYVYRRHTENTITNEEEFLKELENVRNNGYALDKEENEPGITCVAVPIRDHSGNVIAAISISQPSAKITDTVLEEEIQLLQNAAEQISEEMGYIRPSRLSV</sequence>
<keyword evidence="3" id="KW-0804">Transcription</keyword>
<gene>
    <name evidence="8" type="ORF">M493_10130</name>
</gene>
<evidence type="ECO:0000256" key="4">
    <source>
        <dbReference type="ARBA" id="ARBA00058938"/>
    </source>
</evidence>
<dbReference type="InterPro" id="IPR050707">
    <property type="entry name" value="HTH_MetabolicPath_Reg"/>
</dbReference>
<dbReference type="PATRIC" id="fig|1345697.3.peg.1954"/>
<dbReference type="InterPro" id="IPR014757">
    <property type="entry name" value="Tscrpt_reg_IclR_C"/>
</dbReference>
<dbReference type="PROSITE" id="PS51077">
    <property type="entry name" value="HTH_ICLR"/>
    <property type="match status" value="1"/>
</dbReference>
<keyword evidence="1" id="KW-0805">Transcription regulation</keyword>
<dbReference type="HOGENOM" id="CLU_062618_7_1_9"/>
<dbReference type="InterPro" id="IPR036390">
    <property type="entry name" value="WH_DNA-bd_sf"/>
</dbReference>
<feature type="domain" description="IclR-ED" evidence="7">
    <location>
        <begin position="67"/>
        <end position="250"/>
    </location>
</feature>
<name>S5Z5W5_GEOG3</name>
<dbReference type="OrthoDB" id="9791752at2"/>
<dbReference type="InterPro" id="IPR029016">
    <property type="entry name" value="GAF-like_dom_sf"/>
</dbReference>
<evidence type="ECO:0000256" key="3">
    <source>
        <dbReference type="ARBA" id="ARBA00023163"/>
    </source>
</evidence>
<evidence type="ECO:0000259" key="7">
    <source>
        <dbReference type="PROSITE" id="PS51078"/>
    </source>
</evidence>
<dbReference type="Proteomes" id="UP000015500">
    <property type="component" value="Chromosome"/>
</dbReference>
<keyword evidence="2" id="KW-0238">DNA-binding</keyword>
<evidence type="ECO:0000256" key="2">
    <source>
        <dbReference type="ARBA" id="ARBA00023125"/>
    </source>
</evidence>
<dbReference type="PANTHER" id="PTHR30136">
    <property type="entry name" value="HELIX-TURN-HELIX TRANSCRIPTIONAL REGULATOR, ICLR FAMILY"/>
    <property type="match status" value="1"/>
</dbReference>
<protein>
    <recommendedName>
        <fullName evidence="5">Glycerol operon regulatory protein</fullName>
    </recommendedName>
</protein>
<dbReference type="RefSeq" id="WP_020960091.1">
    <property type="nucleotide sequence ID" value="NC_022080.4"/>
</dbReference>
<keyword evidence="9" id="KW-1185">Reference proteome</keyword>
<dbReference type="Gene3D" id="1.10.10.10">
    <property type="entry name" value="Winged helix-like DNA-binding domain superfamily/Winged helix DNA-binding domain"/>
    <property type="match status" value="1"/>
</dbReference>
<dbReference type="Pfam" id="PF01614">
    <property type="entry name" value="IclR_C"/>
    <property type="match status" value="1"/>
</dbReference>
<evidence type="ECO:0000256" key="5">
    <source>
        <dbReference type="ARBA" id="ARBA00070406"/>
    </source>
</evidence>
<dbReference type="GO" id="GO:0003700">
    <property type="term" value="F:DNA-binding transcription factor activity"/>
    <property type="evidence" value="ECO:0007669"/>
    <property type="project" value="TreeGrafter"/>
</dbReference>
<proteinExistence type="predicted"/>
<comment type="function">
    <text evidence="4">May be an activator protein for the gylABX operon.</text>
</comment>
<dbReference type="FunFam" id="1.10.10.10:FF:000056">
    <property type="entry name" value="IclR family transcriptional regulator"/>
    <property type="match status" value="1"/>
</dbReference>
<dbReference type="SUPFAM" id="SSF55781">
    <property type="entry name" value="GAF domain-like"/>
    <property type="match status" value="1"/>
</dbReference>
<evidence type="ECO:0000313" key="8">
    <source>
        <dbReference type="EMBL" id="AGT32287.1"/>
    </source>
</evidence>
<dbReference type="PANTHER" id="PTHR30136:SF7">
    <property type="entry name" value="HTH-TYPE TRANSCRIPTIONAL REGULATOR KDGR-RELATED"/>
    <property type="match status" value="1"/>
</dbReference>
<organism evidence="8 9">
    <name type="scientific">Geobacillus genomosp. 3</name>
    <dbReference type="NCBI Taxonomy" id="1921421"/>
    <lineage>
        <taxon>Bacteria</taxon>
        <taxon>Bacillati</taxon>
        <taxon>Bacillota</taxon>
        <taxon>Bacilli</taxon>
        <taxon>Bacillales</taxon>
        <taxon>Anoxybacillaceae</taxon>
        <taxon>Geobacillus</taxon>
    </lineage>
</organism>
<dbReference type="InterPro" id="IPR036388">
    <property type="entry name" value="WH-like_DNA-bd_sf"/>
</dbReference>
<dbReference type="AlphaFoldDB" id="S5Z5W5"/>
<dbReference type="GO" id="GO:0003677">
    <property type="term" value="F:DNA binding"/>
    <property type="evidence" value="ECO:0007669"/>
    <property type="project" value="UniProtKB-KW"/>
</dbReference>
<dbReference type="Pfam" id="PF09339">
    <property type="entry name" value="HTH_IclR"/>
    <property type="match status" value="1"/>
</dbReference>
<dbReference type="SMART" id="SM00346">
    <property type="entry name" value="HTH_ICLR"/>
    <property type="match status" value="1"/>
</dbReference>
<dbReference type="KEGG" id="gjf:M493_10130"/>